<organism evidence="2 3">
    <name type="scientific">Spartinivicinus poritis</name>
    <dbReference type="NCBI Taxonomy" id="2994640"/>
    <lineage>
        <taxon>Bacteria</taxon>
        <taxon>Pseudomonadati</taxon>
        <taxon>Pseudomonadota</taxon>
        <taxon>Gammaproteobacteria</taxon>
        <taxon>Oceanospirillales</taxon>
        <taxon>Zooshikellaceae</taxon>
        <taxon>Spartinivicinus</taxon>
    </lineage>
</organism>
<keyword evidence="1" id="KW-0732">Signal</keyword>
<accession>A0ABT5UJ62</accession>
<feature type="signal peptide" evidence="1">
    <location>
        <begin position="1"/>
        <end position="24"/>
    </location>
</feature>
<dbReference type="Proteomes" id="UP001528823">
    <property type="component" value="Unassembled WGS sequence"/>
</dbReference>
<comment type="caution">
    <text evidence="2">The sequence shown here is derived from an EMBL/GenBank/DDBJ whole genome shotgun (WGS) entry which is preliminary data.</text>
</comment>
<protein>
    <submittedName>
        <fullName evidence="2">Uncharacterized protein</fullName>
    </submittedName>
</protein>
<gene>
    <name evidence="2" type="ORF">ORQ98_26225</name>
</gene>
<feature type="chain" id="PRO_5046271984" evidence="1">
    <location>
        <begin position="25"/>
        <end position="201"/>
    </location>
</feature>
<dbReference type="EMBL" id="JAPMOU010000064">
    <property type="protein sequence ID" value="MDE1465463.1"/>
    <property type="molecule type" value="Genomic_DNA"/>
</dbReference>
<evidence type="ECO:0000256" key="1">
    <source>
        <dbReference type="SAM" id="SignalP"/>
    </source>
</evidence>
<name>A0ABT5UJ62_9GAMM</name>
<evidence type="ECO:0000313" key="2">
    <source>
        <dbReference type="EMBL" id="MDE1465463.1"/>
    </source>
</evidence>
<keyword evidence="3" id="KW-1185">Reference proteome</keyword>
<sequence length="201" mass="22272">MFKRMELSTAIITVALLASSSSQAAVTKVICSDLTDLQNWSMAKHQDGTNVTINGKWYKTTVNGNSNITFSFFLTSQSSYDQLSQYCGANYVPQPMSVSNKHVFVTEDSSSQLVAQPGVLSGQFYNTNSIPPASINTFTISEPNPQIVDHLKIVPHIENTPSTRARVEFDTSIPQLRQRLNNDVRADWVPFDTSEGFALEE</sequence>
<proteinExistence type="predicted"/>
<dbReference type="RefSeq" id="WP_274691769.1">
    <property type="nucleotide sequence ID" value="NZ_JAPMOU010000064.1"/>
</dbReference>
<evidence type="ECO:0000313" key="3">
    <source>
        <dbReference type="Proteomes" id="UP001528823"/>
    </source>
</evidence>
<reference evidence="2 3" key="1">
    <citation type="submission" date="2022-11" db="EMBL/GenBank/DDBJ databases">
        <title>Spartinivicinus poritis sp. nov., isolated from scleractinian coral Porites lutea.</title>
        <authorList>
            <person name="Zhang G."/>
            <person name="Cai L."/>
            <person name="Wei Q."/>
        </authorList>
    </citation>
    <scope>NUCLEOTIDE SEQUENCE [LARGE SCALE GENOMIC DNA]</scope>
    <source>
        <strain evidence="2 3">A2-2</strain>
    </source>
</reference>